<keyword evidence="2" id="KW-1185">Reference proteome</keyword>
<dbReference type="EMBL" id="FONV01000004">
    <property type="protein sequence ID" value="SFE89918.1"/>
    <property type="molecule type" value="Genomic_DNA"/>
</dbReference>
<evidence type="ECO:0000313" key="2">
    <source>
        <dbReference type="Proteomes" id="UP000199645"/>
    </source>
</evidence>
<dbReference type="Proteomes" id="UP000199645">
    <property type="component" value="Unassembled WGS sequence"/>
</dbReference>
<gene>
    <name evidence="1" type="ORF">SAMN05421541_104318</name>
</gene>
<reference evidence="1 2" key="1">
    <citation type="submission" date="2016-10" db="EMBL/GenBank/DDBJ databases">
        <authorList>
            <person name="de Groot N.N."/>
        </authorList>
    </citation>
    <scope>NUCLEOTIDE SEQUENCE [LARGE SCALE GENOMIC DNA]</scope>
    <source>
        <strain evidence="1 2">DSM 43019</strain>
    </source>
</reference>
<dbReference type="AlphaFoldDB" id="A0A1I2EBR5"/>
<dbReference type="STRING" id="35752.SAMN05421541_104318"/>
<sequence>MLPVEALSQAYTLAIAVVVAVLQWECQKIRADRDKALAELALKDSKPSERGAIVKSLVATKQFGRVYLPTRRGTGSADEDARDEAA</sequence>
<accession>A0A1I2EBR5</accession>
<name>A0A1I2EBR5_9ACTN</name>
<organism evidence="1 2">
    <name type="scientific">Actinoplanes philippinensis</name>
    <dbReference type="NCBI Taxonomy" id="35752"/>
    <lineage>
        <taxon>Bacteria</taxon>
        <taxon>Bacillati</taxon>
        <taxon>Actinomycetota</taxon>
        <taxon>Actinomycetes</taxon>
        <taxon>Micromonosporales</taxon>
        <taxon>Micromonosporaceae</taxon>
        <taxon>Actinoplanes</taxon>
    </lineage>
</organism>
<protein>
    <submittedName>
        <fullName evidence="1">Uncharacterized protein</fullName>
    </submittedName>
</protein>
<evidence type="ECO:0000313" key="1">
    <source>
        <dbReference type="EMBL" id="SFE89918.1"/>
    </source>
</evidence>
<proteinExistence type="predicted"/>
<dbReference type="RefSeq" id="WP_093613044.1">
    <property type="nucleotide sequence ID" value="NZ_BOMT01000031.1"/>
</dbReference>